<evidence type="ECO:0000313" key="5">
    <source>
        <dbReference type="Proteomes" id="UP000195208"/>
    </source>
</evidence>
<dbReference type="SUPFAM" id="SSF52540">
    <property type="entry name" value="P-loop containing nucleoside triphosphate hydrolases"/>
    <property type="match status" value="1"/>
</dbReference>
<dbReference type="Gene3D" id="3.30.420.240">
    <property type="match status" value="1"/>
</dbReference>
<keyword evidence="5" id="KW-1185">Reference proteome</keyword>
<evidence type="ECO:0000256" key="1">
    <source>
        <dbReference type="ARBA" id="ARBA00022741"/>
    </source>
</evidence>
<reference evidence="4 5" key="1">
    <citation type="submission" date="2017-04" db="EMBL/GenBank/DDBJ databases">
        <title>Staphylococcus agnetis, a potential pathogen in the broiler production.</title>
        <authorList>
            <person name="Poulsen L."/>
        </authorList>
    </citation>
    <scope>NUCLEOTIDE SEQUENCE [LARGE SCALE GENOMIC DNA]</scope>
    <source>
        <strain evidence="4 5">723_310714_2_2_spleen</strain>
    </source>
</reference>
<accession>A0ABX3Z0Q2</accession>
<keyword evidence="2" id="KW-0067">ATP-binding</keyword>
<dbReference type="InterPro" id="IPR027417">
    <property type="entry name" value="P-loop_NTPase"/>
</dbReference>
<dbReference type="RefSeq" id="WP_085622067.1">
    <property type="nucleotide sequence ID" value="NZ_JAPTFZ010000006.1"/>
</dbReference>
<dbReference type="EMBL" id="NEFX01000018">
    <property type="protein sequence ID" value="OTW30480.1"/>
    <property type="molecule type" value="Genomic_DNA"/>
</dbReference>
<organism evidence="4 5">
    <name type="scientific">Staphylococcus agnetis</name>
    <dbReference type="NCBI Taxonomy" id="985762"/>
    <lineage>
        <taxon>Bacteria</taxon>
        <taxon>Bacillati</taxon>
        <taxon>Bacillota</taxon>
        <taxon>Bacilli</taxon>
        <taxon>Bacillales</taxon>
        <taxon>Staphylococcaceae</taxon>
        <taxon>Staphylococcus</taxon>
    </lineage>
</organism>
<dbReference type="Pfam" id="PF05127">
    <property type="entry name" value="NAT10_TcmA_helicase"/>
    <property type="match status" value="1"/>
</dbReference>
<evidence type="ECO:0000256" key="2">
    <source>
        <dbReference type="ARBA" id="ARBA00022840"/>
    </source>
</evidence>
<proteinExistence type="predicted"/>
<sequence>MAFSTNDGTHRSQYYNKVNLFKLRRNHRKTESKSVLAMKNIAIWIAYYRENPHRFVLDFLGINLRPFQCVLLWAMIHHHYFVFIASRGLGKTFLSGVYCVTRCVLYPETKIIITAPTKSQGINVLEKIENEMMSPLLAREVEDINTGNQKPMISFHNGSWIRVVASNDNARGHRANLLLVDEFVKVDADTIDTVFKKMLTSQREPKFLNKPEYKNYPREENMQMYLSSAWMKAHWSFQAMWNYTKQMLRDKAKDDLKSFVCHIPYFTGVKEKLYSHKQMKAEAQQDGFNKMKFAMEMEAKWWGESESAFFNFNKIDANRKLKQAFYPREVIEQVNFTNPEKSPKEKRILSVDVARMGGNSNDASVFSLIRLIPKNKQYERQLTYMQDMEGVDFQTQAIRIRQLFDDFDCDYIVLDLKNVGAGILDNLRIPLMDAERGIEYEPLNVCNNEDLASTCKFPDAPKVIHTISATNERNMEMANMLADNFLRGKFRLLIREEIAEELMRSSNKLKFAQLKNNIQAQLKYPFRQTELFINEVMNLEQVNMDGGAFKLVTTGTARKDRYSSVSYGNQLATELERDLQRSTKTSNFKMFGAIRKPKSII</sequence>
<dbReference type="Proteomes" id="UP000195208">
    <property type="component" value="Unassembled WGS sequence"/>
</dbReference>
<feature type="domain" description="TcmA/NAT10 helicase" evidence="3">
    <location>
        <begin position="83"/>
        <end position="197"/>
    </location>
</feature>
<comment type="caution">
    <text evidence="4">The sequence shown here is derived from an EMBL/GenBank/DDBJ whole genome shotgun (WGS) entry which is preliminary data.</text>
</comment>
<gene>
    <name evidence="4" type="ORF">B9M88_09435</name>
</gene>
<dbReference type="Gene3D" id="3.40.50.300">
    <property type="entry name" value="P-loop containing nucleotide triphosphate hydrolases"/>
    <property type="match status" value="1"/>
</dbReference>
<protein>
    <submittedName>
        <fullName evidence="4">Terminase</fullName>
    </submittedName>
</protein>
<name>A0ABX3Z0Q2_9STAP</name>
<keyword evidence="1" id="KW-0547">Nucleotide-binding</keyword>
<evidence type="ECO:0000259" key="3">
    <source>
        <dbReference type="Pfam" id="PF05127"/>
    </source>
</evidence>
<evidence type="ECO:0000313" key="4">
    <source>
        <dbReference type="EMBL" id="OTW30480.1"/>
    </source>
</evidence>
<dbReference type="InterPro" id="IPR007807">
    <property type="entry name" value="TcmA/NAT10_helicase"/>
</dbReference>